<feature type="domain" description="Alcohol dehydrogenase-like N-terminal" evidence="7">
    <location>
        <begin position="52"/>
        <end position="167"/>
    </location>
</feature>
<dbReference type="InterPro" id="IPR011032">
    <property type="entry name" value="GroES-like_sf"/>
</dbReference>
<comment type="caution">
    <text evidence="8">The sequence shown here is derived from an EMBL/GenBank/DDBJ whole genome shotgun (WGS) entry which is preliminary data.</text>
</comment>
<dbReference type="FunFam" id="3.40.50.720:FF:000022">
    <property type="entry name" value="Cinnamyl alcohol dehydrogenase"/>
    <property type="match status" value="1"/>
</dbReference>
<evidence type="ECO:0008006" key="10">
    <source>
        <dbReference type="Google" id="ProtNLM"/>
    </source>
</evidence>
<proteinExistence type="inferred from homology"/>
<dbReference type="EMBL" id="QWIS01000163">
    <property type="protein sequence ID" value="RMZ03523.1"/>
    <property type="molecule type" value="Genomic_DNA"/>
</dbReference>
<keyword evidence="4" id="KW-0560">Oxidoreductase</keyword>
<protein>
    <recommendedName>
        <fullName evidence="10">Enoyl reductase (ER) domain-containing protein</fullName>
    </recommendedName>
</protein>
<evidence type="ECO:0000256" key="3">
    <source>
        <dbReference type="ARBA" id="ARBA00022833"/>
    </source>
</evidence>
<gene>
    <name evidence="8" type="ORF">D0860_06768</name>
</gene>
<dbReference type="Pfam" id="PF08240">
    <property type="entry name" value="ADH_N"/>
    <property type="match status" value="1"/>
</dbReference>
<dbReference type="PROSITE" id="PS00059">
    <property type="entry name" value="ADH_ZINC"/>
    <property type="match status" value="1"/>
</dbReference>
<evidence type="ECO:0000256" key="5">
    <source>
        <dbReference type="RuleBase" id="RU361277"/>
    </source>
</evidence>
<accession>A0A3M7GR39</accession>
<dbReference type="Pfam" id="PF00107">
    <property type="entry name" value="ADH_zinc_N"/>
    <property type="match status" value="1"/>
</dbReference>
<dbReference type="InterPro" id="IPR002328">
    <property type="entry name" value="ADH_Zn_CS"/>
</dbReference>
<dbReference type="InterPro" id="IPR047109">
    <property type="entry name" value="CAD-like"/>
</dbReference>
<dbReference type="Gene3D" id="3.40.50.720">
    <property type="entry name" value="NAD(P)-binding Rossmann-like Domain"/>
    <property type="match status" value="1"/>
</dbReference>
<dbReference type="InterPro" id="IPR036291">
    <property type="entry name" value="NAD(P)-bd_dom_sf"/>
</dbReference>
<dbReference type="AlphaFoldDB" id="A0A3M7GR39"/>
<evidence type="ECO:0000256" key="2">
    <source>
        <dbReference type="ARBA" id="ARBA00022723"/>
    </source>
</evidence>
<reference evidence="8 9" key="1">
    <citation type="journal article" date="2018" name="BMC Genomics">
        <title>Genomic evidence for intraspecific hybridization in a clonal and extremely halotolerant yeast.</title>
        <authorList>
            <person name="Gostincar C."/>
            <person name="Stajich J.E."/>
            <person name="Zupancic J."/>
            <person name="Zalar P."/>
            <person name="Gunde-Cimerman N."/>
        </authorList>
    </citation>
    <scope>NUCLEOTIDE SEQUENCE [LARGE SCALE GENOMIC DNA]</scope>
    <source>
        <strain evidence="8 9">EXF-562</strain>
    </source>
</reference>
<dbReference type="InterPro" id="IPR013149">
    <property type="entry name" value="ADH-like_C"/>
</dbReference>
<evidence type="ECO:0000256" key="1">
    <source>
        <dbReference type="ARBA" id="ARBA00001947"/>
    </source>
</evidence>
<organism evidence="8 9">
    <name type="scientific">Hortaea werneckii</name>
    <name type="common">Black yeast</name>
    <name type="synonym">Cladosporium werneckii</name>
    <dbReference type="NCBI Taxonomy" id="91943"/>
    <lineage>
        <taxon>Eukaryota</taxon>
        <taxon>Fungi</taxon>
        <taxon>Dikarya</taxon>
        <taxon>Ascomycota</taxon>
        <taxon>Pezizomycotina</taxon>
        <taxon>Dothideomycetes</taxon>
        <taxon>Dothideomycetidae</taxon>
        <taxon>Mycosphaerellales</taxon>
        <taxon>Teratosphaeriaceae</taxon>
        <taxon>Hortaea</taxon>
    </lineage>
</organism>
<name>A0A3M7GR39_HORWE</name>
<dbReference type="SUPFAM" id="SSF50129">
    <property type="entry name" value="GroES-like"/>
    <property type="match status" value="1"/>
</dbReference>
<comment type="cofactor">
    <cofactor evidence="1 5">
        <name>Zn(2+)</name>
        <dbReference type="ChEBI" id="CHEBI:29105"/>
    </cofactor>
</comment>
<dbReference type="Gene3D" id="3.90.180.10">
    <property type="entry name" value="Medium-chain alcohol dehydrogenases, catalytic domain"/>
    <property type="match status" value="1"/>
</dbReference>
<dbReference type="GO" id="GO:0008270">
    <property type="term" value="F:zinc ion binding"/>
    <property type="evidence" value="ECO:0007669"/>
    <property type="project" value="InterPro"/>
</dbReference>
<dbReference type="SUPFAM" id="SSF51735">
    <property type="entry name" value="NAD(P)-binding Rossmann-fold domains"/>
    <property type="match status" value="1"/>
</dbReference>
<dbReference type="PANTHER" id="PTHR42683">
    <property type="entry name" value="ALDEHYDE REDUCTASE"/>
    <property type="match status" value="1"/>
</dbReference>
<evidence type="ECO:0000259" key="7">
    <source>
        <dbReference type="Pfam" id="PF08240"/>
    </source>
</evidence>
<comment type="similarity">
    <text evidence="5">Belongs to the zinc-containing alcohol dehydrogenase family.</text>
</comment>
<evidence type="ECO:0000259" key="6">
    <source>
        <dbReference type="Pfam" id="PF00107"/>
    </source>
</evidence>
<evidence type="ECO:0000313" key="8">
    <source>
        <dbReference type="EMBL" id="RMZ03523.1"/>
    </source>
</evidence>
<keyword evidence="2 5" id="KW-0479">Metal-binding</keyword>
<feature type="domain" description="Alcohol dehydrogenase-like C-terminal" evidence="6">
    <location>
        <begin position="206"/>
        <end position="332"/>
    </location>
</feature>
<dbReference type="Proteomes" id="UP000280598">
    <property type="component" value="Unassembled WGS sequence"/>
</dbReference>
<keyword evidence="3 5" id="KW-0862">Zinc</keyword>
<evidence type="ECO:0000313" key="9">
    <source>
        <dbReference type="Proteomes" id="UP000280598"/>
    </source>
</evidence>
<dbReference type="InterPro" id="IPR013154">
    <property type="entry name" value="ADH-like_N"/>
</dbReference>
<sequence>MAQSKFQGWVGHDADSVKGRMSWGEFKVKPFEDDDIDVSGASLATHCGAGPIEVSHCGVCGSDLHVLSSGWGPAPYPIVVGHEIVGKVLKVGANVKHVTVGDRVGVGAQVKSCLRDDCPACGHHEENHCANDFVMTYGAKYKNGATVQGGCAKSWRGHSHFAVKIPDNIPSEQAAPMLCGGVTTYSPLKRHGAGPGKTVGVVGIGGLGHFALLWAKALGADRVVAISRGKEKAQDVAALGAVDYIATSESGWETKHANSIDLIVETAGPRPSTPYDGYLNLLSPRGVYVQLGNSGQPLPPINPAPLIVKGVTITGSCIGSPSEIIKMLELASRNDVRAWVQTRPMDEANEAIIDFQAGKPRFRYCLVN</sequence>
<dbReference type="CDD" id="cd05283">
    <property type="entry name" value="CAD1"/>
    <property type="match status" value="1"/>
</dbReference>
<dbReference type="GO" id="GO:0016616">
    <property type="term" value="F:oxidoreductase activity, acting on the CH-OH group of donors, NAD or NADP as acceptor"/>
    <property type="evidence" value="ECO:0007669"/>
    <property type="project" value="InterPro"/>
</dbReference>
<evidence type="ECO:0000256" key="4">
    <source>
        <dbReference type="ARBA" id="ARBA00023002"/>
    </source>
</evidence>